<dbReference type="EMBL" id="LN890655">
    <property type="protein sequence ID" value="CUS03328.2"/>
    <property type="molecule type" value="Genomic_DNA"/>
</dbReference>
<dbReference type="PROSITE" id="PS00428">
    <property type="entry name" value="FTSW_RODA_SPOVE"/>
    <property type="match status" value="1"/>
</dbReference>
<dbReference type="InterPro" id="IPR001182">
    <property type="entry name" value="FtsW/RodA"/>
</dbReference>
<feature type="transmembrane region" description="Helical" evidence="6">
    <location>
        <begin position="338"/>
        <end position="360"/>
    </location>
</feature>
<evidence type="ECO:0000256" key="4">
    <source>
        <dbReference type="ARBA" id="ARBA00022989"/>
    </source>
</evidence>
<protein>
    <submittedName>
        <fullName evidence="7">Rod shape-determining protein RodA</fullName>
    </submittedName>
</protein>
<dbReference type="AlphaFoldDB" id="A0A160T318"/>
<dbReference type="RefSeq" id="WP_095042836.1">
    <property type="nucleotide sequence ID" value="NZ_LN890655.1"/>
</dbReference>
<organism evidence="7 8">
    <name type="scientific">Candidatus Promineifilum breve</name>
    <dbReference type="NCBI Taxonomy" id="1806508"/>
    <lineage>
        <taxon>Bacteria</taxon>
        <taxon>Bacillati</taxon>
        <taxon>Chloroflexota</taxon>
        <taxon>Ardenticatenia</taxon>
        <taxon>Candidatus Promineifilales</taxon>
        <taxon>Candidatus Promineifilaceae</taxon>
        <taxon>Candidatus Promineifilum</taxon>
    </lineage>
</organism>
<dbReference type="GO" id="GO:0051301">
    <property type="term" value="P:cell division"/>
    <property type="evidence" value="ECO:0007669"/>
    <property type="project" value="InterPro"/>
</dbReference>
<dbReference type="GO" id="GO:0008360">
    <property type="term" value="P:regulation of cell shape"/>
    <property type="evidence" value="ECO:0007669"/>
    <property type="project" value="UniProtKB-KW"/>
</dbReference>
<proteinExistence type="predicted"/>
<dbReference type="Pfam" id="PF01098">
    <property type="entry name" value="FTSW_RODA_SPOVE"/>
    <property type="match status" value="1"/>
</dbReference>
<keyword evidence="4 6" id="KW-1133">Transmembrane helix</keyword>
<evidence type="ECO:0000256" key="3">
    <source>
        <dbReference type="ARBA" id="ARBA00022960"/>
    </source>
</evidence>
<keyword evidence="5 6" id="KW-0472">Membrane</keyword>
<feature type="transmembrane region" description="Helical" evidence="6">
    <location>
        <begin position="48"/>
        <end position="68"/>
    </location>
</feature>
<keyword evidence="2 6" id="KW-0812">Transmembrane</keyword>
<evidence type="ECO:0000313" key="8">
    <source>
        <dbReference type="Proteomes" id="UP000215027"/>
    </source>
</evidence>
<dbReference type="PANTHER" id="PTHR30474:SF1">
    <property type="entry name" value="PEPTIDOGLYCAN GLYCOSYLTRANSFERASE MRDB"/>
    <property type="match status" value="1"/>
</dbReference>
<evidence type="ECO:0000256" key="2">
    <source>
        <dbReference type="ARBA" id="ARBA00022692"/>
    </source>
</evidence>
<feature type="transmembrane region" description="Helical" evidence="6">
    <location>
        <begin position="271"/>
        <end position="293"/>
    </location>
</feature>
<dbReference type="PANTHER" id="PTHR30474">
    <property type="entry name" value="CELL CYCLE PROTEIN"/>
    <property type="match status" value="1"/>
</dbReference>
<accession>A0A160T318</accession>
<sequence length="369" mass="40793">MLSRTSVWRYFDVWLLAAVVLLTGYGILMIRSAITGAPAFETYPQQQLIWAGLGLVILLVTAAIDYRILTSSHWWIYAGLVGLLVLVVVTGQVNNDARRWIQITPSFQIQPSEFGRIFIAITFAQFLANRRHLMNRFGNTLLTLAYFAVPVGLIFIQPNLGMTILFMFIWFVVIWVAGLPLRHFAMLGAMGLVVGLAVFPLLADYQRERITTFLNPEEASSDDVFNIDQAEISIATGSWTGKGYLQGTQSQLGFLRAQHTDFIFSVITEEMGLMFGTVVVLGLMGFILLRILRAAQLSPDPAGKLICAGIAAILFFQTAVNVGMNVRVLPVTGLTLPFVSYGGSSLITLFLAIGVVESVLMRQRKQEFG</sequence>
<dbReference type="InterPro" id="IPR018365">
    <property type="entry name" value="Cell_cycle_FtsW-rel_CS"/>
</dbReference>
<gene>
    <name evidence="7" type="primary">mrdB</name>
    <name evidence="7" type="ORF">CFX0092_A1450</name>
</gene>
<keyword evidence="3" id="KW-0133">Cell shape</keyword>
<evidence type="ECO:0000256" key="1">
    <source>
        <dbReference type="ARBA" id="ARBA00004141"/>
    </source>
</evidence>
<reference evidence="7" key="1">
    <citation type="submission" date="2016-01" db="EMBL/GenBank/DDBJ databases">
        <authorList>
            <person name="Mcilroy J.S."/>
            <person name="Karst M S."/>
            <person name="Albertsen M."/>
        </authorList>
    </citation>
    <scope>NUCLEOTIDE SEQUENCE</scope>
    <source>
        <strain evidence="7">Cfx-K</strain>
    </source>
</reference>
<dbReference type="OrthoDB" id="9812661at2"/>
<name>A0A160T318_9CHLR</name>
<feature type="transmembrane region" description="Helical" evidence="6">
    <location>
        <begin position="305"/>
        <end position="326"/>
    </location>
</feature>
<evidence type="ECO:0000256" key="6">
    <source>
        <dbReference type="SAM" id="Phobius"/>
    </source>
</evidence>
<keyword evidence="8" id="KW-1185">Reference proteome</keyword>
<dbReference type="GO" id="GO:0015648">
    <property type="term" value="F:lipid-linked peptidoglycan transporter activity"/>
    <property type="evidence" value="ECO:0007669"/>
    <property type="project" value="TreeGrafter"/>
</dbReference>
<dbReference type="GO" id="GO:0005886">
    <property type="term" value="C:plasma membrane"/>
    <property type="evidence" value="ECO:0007669"/>
    <property type="project" value="TreeGrafter"/>
</dbReference>
<evidence type="ECO:0000256" key="5">
    <source>
        <dbReference type="ARBA" id="ARBA00023136"/>
    </source>
</evidence>
<dbReference type="Proteomes" id="UP000215027">
    <property type="component" value="Chromosome I"/>
</dbReference>
<dbReference type="KEGG" id="pbf:CFX0092_A1450"/>
<feature type="transmembrane region" description="Helical" evidence="6">
    <location>
        <begin position="6"/>
        <end position="28"/>
    </location>
</feature>
<feature type="transmembrane region" description="Helical" evidence="6">
    <location>
        <begin position="74"/>
        <end position="93"/>
    </location>
</feature>
<feature type="transmembrane region" description="Helical" evidence="6">
    <location>
        <begin position="162"/>
        <end position="179"/>
    </location>
</feature>
<comment type="subcellular location">
    <subcellularLocation>
        <location evidence="1">Membrane</location>
        <topology evidence="1">Multi-pass membrane protein</topology>
    </subcellularLocation>
</comment>
<dbReference type="GO" id="GO:0032153">
    <property type="term" value="C:cell division site"/>
    <property type="evidence" value="ECO:0007669"/>
    <property type="project" value="TreeGrafter"/>
</dbReference>
<evidence type="ECO:0000313" key="7">
    <source>
        <dbReference type="EMBL" id="CUS03328.2"/>
    </source>
</evidence>
<feature type="transmembrane region" description="Helical" evidence="6">
    <location>
        <begin position="184"/>
        <end position="203"/>
    </location>
</feature>
<feature type="transmembrane region" description="Helical" evidence="6">
    <location>
        <begin position="137"/>
        <end position="156"/>
    </location>
</feature>